<name>A0A918VUC7_9HYPH</name>
<evidence type="ECO:0000256" key="13">
    <source>
        <dbReference type="SAM" id="Phobius"/>
    </source>
</evidence>
<dbReference type="GO" id="GO:0005886">
    <property type="term" value="C:plasma membrane"/>
    <property type="evidence" value="ECO:0007669"/>
    <property type="project" value="TreeGrafter"/>
</dbReference>
<dbReference type="InterPro" id="IPR036890">
    <property type="entry name" value="HATPase_C_sf"/>
</dbReference>
<keyword evidence="7" id="KW-0547">Nucleotide-binding</keyword>
<evidence type="ECO:0000256" key="4">
    <source>
        <dbReference type="ARBA" id="ARBA00022553"/>
    </source>
</evidence>
<evidence type="ECO:0000256" key="6">
    <source>
        <dbReference type="ARBA" id="ARBA00022692"/>
    </source>
</evidence>
<evidence type="ECO:0000256" key="11">
    <source>
        <dbReference type="ARBA" id="ARBA00023012"/>
    </source>
</evidence>
<keyword evidence="6 13" id="KW-0812">Transmembrane</keyword>
<accession>A0A918VUC7</accession>
<comment type="catalytic activity">
    <reaction evidence="1">
        <text>ATP + protein L-histidine = ADP + protein N-phospho-L-histidine.</text>
        <dbReference type="EC" id="2.7.13.3"/>
    </reaction>
</comment>
<feature type="transmembrane region" description="Helical" evidence="13">
    <location>
        <begin position="477"/>
        <end position="495"/>
    </location>
</feature>
<dbReference type="InterPro" id="IPR052023">
    <property type="entry name" value="Histidine_kinase_KdpD"/>
</dbReference>
<keyword evidence="8 15" id="KW-0418">Kinase</keyword>
<dbReference type="InterPro" id="IPR003018">
    <property type="entry name" value="GAF"/>
</dbReference>
<gene>
    <name evidence="15" type="ORF">GCM10007989_27120</name>
</gene>
<dbReference type="InterPro" id="IPR025201">
    <property type="entry name" value="KdpD_TM"/>
</dbReference>
<evidence type="ECO:0000256" key="9">
    <source>
        <dbReference type="ARBA" id="ARBA00022840"/>
    </source>
</evidence>
<dbReference type="CDD" id="cd00075">
    <property type="entry name" value="HATPase"/>
    <property type="match status" value="1"/>
</dbReference>
<dbReference type="SUPFAM" id="SSF55781">
    <property type="entry name" value="GAF domain-like"/>
    <property type="match status" value="1"/>
</dbReference>
<keyword evidence="9" id="KW-0067">ATP-binding</keyword>
<dbReference type="Gene3D" id="3.30.565.10">
    <property type="entry name" value="Histidine kinase-like ATPase, C-terminal domain"/>
    <property type="match status" value="1"/>
</dbReference>
<dbReference type="PANTHER" id="PTHR45569:SF1">
    <property type="entry name" value="SENSOR PROTEIN KDPD"/>
    <property type="match status" value="1"/>
</dbReference>
<feature type="transmembrane region" description="Helical" evidence="13">
    <location>
        <begin position="430"/>
        <end position="457"/>
    </location>
</feature>
<dbReference type="PANTHER" id="PTHR45569">
    <property type="entry name" value="SENSOR PROTEIN KDPD"/>
    <property type="match status" value="1"/>
</dbReference>
<evidence type="ECO:0000256" key="10">
    <source>
        <dbReference type="ARBA" id="ARBA00022989"/>
    </source>
</evidence>
<dbReference type="InterPro" id="IPR003594">
    <property type="entry name" value="HATPase_dom"/>
</dbReference>
<dbReference type="GO" id="GO:0005737">
    <property type="term" value="C:cytoplasm"/>
    <property type="evidence" value="ECO:0007669"/>
    <property type="project" value="UniProtKB-ARBA"/>
</dbReference>
<evidence type="ECO:0000313" key="15">
    <source>
        <dbReference type="EMBL" id="GHA30018.1"/>
    </source>
</evidence>
<reference evidence="15" key="1">
    <citation type="journal article" date="2014" name="Int. J. Syst. Evol. Microbiol.">
        <title>Complete genome sequence of Corynebacterium casei LMG S-19264T (=DSM 44701T), isolated from a smear-ripened cheese.</title>
        <authorList>
            <consortium name="US DOE Joint Genome Institute (JGI-PGF)"/>
            <person name="Walter F."/>
            <person name="Albersmeier A."/>
            <person name="Kalinowski J."/>
            <person name="Ruckert C."/>
        </authorList>
    </citation>
    <scope>NUCLEOTIDE SEQUENCE</scope>
    <source>
        <strain evidence="15">KCTC 32437</strain>
    </source>
</reference>
<evidence type="ECO:0000256" key="3">
    <source>
        <dbReference type="ARBA" id="ARBA00012438"/>
    </source>
</evidence>
<dbReference type="InterPro" id="IPR005467">
    <property type="entry name" value="His_kinase_dom"/>
</dbReference>
<dbReference type="EMBL" id="BMZE01000003">
    <property type="protein sequence ID" value="GHA30018.1"/>
    <property type="molecule type" value="Genomic_DNA"/>
</dbReference>
<dbReference type="SUPFAM" id="SSF52402">
    <property type="entry name" value="Adenine nucleotide alpha hydrolases-like"/>
    <property type="match status" value="1"/>
</dbReference>
<dbReference type="FunFam" id="3.40.50.300:FF:000483">
    <property type="entry name" value="Sensor histidine kinase KdpD"/>
    <property type="match status" value="1"/>
</dbReference>
<evidence type="ECO:0000256" key="5">
    <source>
        <dbReference type="ARBA" id="ARBA00022679"/>
    </source>
</evidence>
<protein>
    <recommendedName>
        <fullName evidence="3">histidine kinase</fullName>
        <ecNumber evidence="3">2.7.13.3</ecNumber>
    </recommendedName>
</protein>
<dbReference type="Pfam" id="PF13493">
    <property type="entry name" value="DUF4118"/>
    <property type="match status" value="1"/>
</dbReference>
<dbReference type="SUPFAM" id="SSF47384">
    <property type="entry name" value="Homodimeric domain of signal transducing histidine kinase"/>
    <property type="match status" value="1"/>
</dbReference>
<dbReference type="GO" id="GO:0000155">
    <property type="term" value="F:phosphorelay sensor kinase activity"/>
    <property type="evidence" value="ECO:0007669"/>
    <property type="project" value="InterPro"/>
</dbReference>
<dbReference type="InterPro" id="IPR038318">
    <property type="entry name" value="KdpD_sf"/>
</dbReference>
<dbReference type="Pfam" id="PF00512">
    <property type="entry name" value="HisKA"/>
    <property type="match status" value="1"/>
</dbReference>
<dbReference type="Gene3D" id="3.30.450.40">
    <property type="match status" value="1"/>
</dbReference>
<dbReference type="InterPro" id="IPR027417">
    <property type="entry name" value="P-loop_NTPase"/>
</dbReference>
<dbReference type="Gene3D" id="3.40.50.300">
    <property type="entry name" value="P-loop containing nucleotide triphosphate hydrolases"/>
    <property type="match status" value="1"/>
</dbReference>
<dbReference type="AlphaFoldDB" id="A0A918VUC7"/>
<keyword evidence="10 13" id="KW-1133">Transmembrane helix</keyword>
<keyword evidence="4" id="KW-0597">Phosphoprotein</keyword>
<dbReference type="Gene3D" id="1.20.120.620">
    <property type="entry name" value="Backbone structure of the membrane domain of e. Coli histidine kinase receptor kdpd"/>
    <property type="match status" value="1"/>
</dbReference>
<organism evidence="15 16">
    <name type="scientific">Devosia pacifica</name>
    <dbReference type="NCBI Taxonomy" id="1335967"/>
    <lineage>
        <taxon>Bacteria</taxon>
        <taxon>Pseudomonadati</taxon>
        <taxon>Pseudomonadota</taxon>
        <taxon>Alphaproteobacteria</taxon>
        <taxon>Hyphomicrobiales</taxon>
        <taxon>Devosiaceae</taxon>
        <taxon>Devosia</taxon>
    </lineage>
</organism>
<evidence type="ECO:0000256" key="1">
    <source>
        <dbReference type="ARBA" id="ARBA00000085"/>
    </source>
</evidence>
<dbReference type="CDD" id="cd00082">
    <property type="entry name" value="HisKA"/>
    <property type="match status" value="1"/>
</dbReference>
<sequence length="894" mass="96908">MSDTRDTARPDPGALLKLAAGEGRGKLTIFLGAAPGVGKTFAMLSRAQQRKATGADIVVGLAETHGRGETARLLDGLEVLPRRKAKHSGKVYDDFDLNAALTRRPAIVIVDELAHSNDVDARHPKRYQDVAELIDAGIDVWTALNVQHLESQADLVARITGVPVRETVPDVVLQRADDIVLVDLPPAELIQRLKEGKVYLPENAMRAADQFFRLENLTALRELALRRTANQVDDQMADIWRQQALEGPWVTGERLLVCVGPDALSERVVRSASRMALGLNARWIVVALARSADPIMDADRAARLEATLLLAEQLGGEVRRVVADDFVAEIGRITRRENITQVIIGRPRRAPLVNMFRRSLPDVLAGTLDGIGVYLVSDTAGVQRKTRGFRKRSAPEWMVNLGLPLATAGGITLLGLGLSRVLVLQNLSILYLLAVLVSAILAGRFAALLTAGLSFLAYNFFFIEPVRTFTVARPHEVLALVIFVTVAVATGTLASRLREQIERARQAVRSTQSLYDFSRRLSAAYGVDGALTATTAQLNTMLGLPAVALTSEDGGTLEMRVAWPPDQALDEAAMSAARWAHDKREPAGYRTGTLPTVSYLFMPIQSGQRMAGVAGMKLGATHGPLSPDAERQVSAILEQAAIAIDRARLVRENAKAAVAQEGEKLQAALLSSLSHDLRTPLASITGAITSLRQLGDRMDADTRADLLASVEEETARLTRFVGNLFDMTRIESGLIKPRREPVDLAALISGAVDRMARSDPRLEIETSTQDAMPPALADPGLLEQVLFNIFDNARKYAGTDKPLSVYLRRDGAEAVINVTDQGNGIPAEDLEMIFEKFHRRAKGDGRPAGTGLGLSIARGFVTAMGGTIRAESPAMRKRGTRFVIRLPLAEAKAQ</sequence>
<feature type="domain" description="Histidine kinase" evidence="14">
    <location>
        <begin position="672"/>
        <end position="890"/>
    </location>
</feature>
<evidence type="ECO:0000256" key="12">
    <source>
        <dbReference type="ARBA" id="ARBA00023136"/>
    </source>
</evidence>
<keyword evidence="11" id="KW-0902">Two-component regulatory system</keyword>
<evidence type="ECO:0000313" key="16">
    <source>
        <dbReference type="Proteomes" id="UP000646579"/>
    </source>
</evidence>
<proteinExistence type="predicted"/>
<dbReference type="Pfam" id="PF02518">
    <property type="entry name" value="HATPase_c"/>
    <property type="match status" value="1"/>
</dbReference>
<dbReference type="SMART" id="SM00388">
    <property type="entry name" value="HisKA"/>
    <property type="match status" value="1"/>
</dbReference>
<dbReference type="InterPro" id="IPR036097">
    <property type="entry name" value="HisK_dim/P_sf"/>
</dbReference>
<dbReference type="Gene3D" id="1.10.287.130">
    <property type="match status" value="1"/>
</dbReference>
<dbReference type="Proteomes" id="UP000646579">
    <property type="component" value="Unassembled WGS sequence"/>
</dbReference>
<evidence type="ECO:0000256" key="8">
    <source>
        <dbReference type="ARBA" id="ARBA00022777"/>
    </source>
</evidence>
<dbReference type="EC" id="2.7.13.3" evidence="3"/>
<keyword evidence="12 13" id="KW-0472">Membrane</keyword>
<dbReference type="PRINTS" id="PR00344">
    <property type="entry name" value="BCTRLSENSOR"/>
</dbReference>
<keyword evidence="16" id="KW-1185">Reference proteome</keyword>
<keyword evidence="5" id="KW-0808">Transferase</keyword>
<dbReference type="SMART" id="SM00387">
    <property type="entry name" value="HATPase_c"/>
    <property type="match status" value="1"/>
</dbReference>
<evidence type="ECO:0000256" key="7">
    <source>
        <dbReference type="ARBA" id="ARBA00022741"/>
    </source>
</evidence>
<evidence type="ECO:0000256" key="2">
    <source>
        <dbReference type="ARBA" id="ARBA00004141"/>
    </source>
</evidence>
<dbReference type="InterPro" id="IPR003852">
    <property type="entry name" value="Sig_transdc_His_kinase_KdpD_N"/>
</dbReference>
<evidence type="ECO:0000259" key="14">
    <source>
        <dbReference type="PROSITE" id="PS50109"/>
    </source>
</evidence>
<dbReference type="InterPro" id="IPR003661">
    <property type="entry name" value="HisK_dim/P_dom"/>
</dbReference>
<feature type="transmembrane region" description="Helical" evidence="13">
    <location>
        <begin position="397"/>
        <end position="418"/>
    </location>
</feature>
<dbReference type="InterPro" id="IPR029016">
    <property type="entry name" value="GAF-like_dom_sf"/>
</dbReference>
<dbReference type="GO" id="GO:0005524">
    <property type="term" value="F:ATP binding"/>
    <property type="evidence" value="ECO:0007669"/>
    <property type="project" value="UniProtKB-KW"/>
</dbReference>
<comment type="caution">
    <text evidence="15">The sequence shown here is derived from an EMBL/GenBank/DDBJ whole genome shotgun (WGS) entry which is preliminary data.</text>
</comment>
<reference evidence="15" key="2">
    <citation type="submission" date="2020-09" db="EMBL/GenBank/DDBJ databases">
        <authorList>
            <person name="Sun Q."/>
            <person name="Kim S."/>
        </authorList>
    </citation>
    <scope>NUCLEOTIDE SEQUENCE</scope>
    <source>
        <strain evidence="15">KCTC 32437</strain>
    </source>
</reference>
<dbReference type="Pfam" id="PF13492">
    <property type="entry name" value="GAF_3"/>
    <property type="match status" value="1"/>
</dbReference>
<comment type="subcellular location">
    <subcellularLocation>
        <location evidence="2">Membrane</location>
        <topology evidence="2">Multi-pass membrane protein</topology>
    </subcellularLocation>
</comment>
<dbReference type="SUPFAM" id="SSF55874">
    <property type="entry name" value="ATPase domain of HSP90 chaperone/DNA topoisomerase II/histidine kinase"/>
    <property type="match status" value="1"/>
</dbReference>
<dbReference type="PROSITE" id="PS50109">
    <property type="entry name" value="HIS_KIN"/>
    <property type="match status" value="1"/>
</dbReference>
<dbReference type="RefSeq" id="WP_189426271.1">
    <property type="nucleotide sequence ID" value="NZ_BMZE01000003.1"/>
</dbReference>
<dbReference type="Pfam" id="PF02702">
    <property type="entry name" value="KdpD"/>
    <property type="match status" value="1"/>
</dbReference>
<dbReference type="InterPro" id="IPR004358">
    <property type="entry name" value="Sig_transdc_His_kin-like_C"/>
</dbReference>